<dbReference type="InterPro" id="IPR000073">
    <property type="entry name" value="AB_hydrolase_1"/>
</dbReference>
<dbReference type="PRINTS" id="PR00412">
    <property type="entry name" value="EPOXHYDRLASE"/>
</dbReference>
<dbReference type="Gene3D" id="3.40.50.1820">
    <property type="entry name" value="alpha/beta hydrolase"/>
    <property type="match status" value="1"/>
</dbReference>
<dbReference type="InterPro" id="IPR029058">
    <property type="entry name" value="AB_hydrolase_fold"/>
</dbReference>
<protein>
    <submittedName>
        <fullName evidence="3">Alpha/beta hydrolase</fullName>
    </submittedName>
</protein>
<dbReference type="RefSeq" id="WP_174716298.1">
    <property type="nucleotide sequence ID" value="NZ_CP036344.1"/>
</dbReference>
<evidence type="ECO:0000256" key="1">
    <source>
        <dbReference type="ARBA" id="ARBA00022801"/>
    </source>
</evidence>
<accession>A0A6N0JJD8</accession>
<dbReference type="EMBL" id="CP054569">
    <property type="protein sequence ID" value="QKQ47241.1"/>
    <property type="molecule type" value="Genomic_DNA"/>
</dbReference>
<sequence>MTELETRDVTVNGIKIHVTALGKGPLVLLCHGFPETSHVWRHQLPALAQAGFRAVAPDLRGYGGSESPSDVAAFTTMDVIGDLVALVASEQAEDAVIVGGDWGASIAWQAAQLRPDVFRAVVALGVPMMRRAPVMPSRLFPKTDSAVFYTHYFSEPGVAEEEFERDISATLRAIYWAASGQAGPRNDPGTPNPFGMVAKGEGLLASLPIPDALPPWLTQGDLDAFILGFKTSGFRGGLNYYRNLDRNWALQAALEGKNVEVPALYLVGERDTGLAIPGMDRIIEAMPEIVPRLCATKIIPGAGHWLQQEAPQEVNKALIEFLKSGSSGLLR</sequence>
<name>A0A6N0JJD8_ACHDE</name>
<organism evidence="3 4">
    <name type="scientific">Achromobacter denitrificans</name>
    <name type="common">Alcaligenes denitrificans</name>
    <dbReference type="NCBI Taxonomy" id="32002"/>
    <lineage>
        <taxon>Bacteria</taxon>
        <taxon>Pseudomonadati</taxon>
        <taxon>Pseudomonadota</taxon>
        <taxon>Betaproteobacteria</taxon>
        <taxon>Burkholderiales</taxon>
        <taxon>Alcaligenaceae</taxon>
        <taxon>Achromobacter</taxon>
    </lineage>
</organism>
<dbReference type="PANTHER" id="PTHR43329">
    <property type="entry name" value="EPOXIDE HYDROLASE"/>
    <property type="match status" value="1"/>
</dbReference>
<evidence type="ECO:0000313" key="4">
    <source>
        <dbReference type="Proteomes" id="UP000509782"/>
    </source>
</evidence>
<evidence type="ECO:0000259" key="2">
    <source>
        <dbReference type="Pfam" id="PF00561"/>
    </source>
</evidence>
<dbReference type="InterPro" id="IPR000639">
    <property type="entry name" value="Epox_hydrolase-like"/>
</dbReference>
<dbReference type="AlphaFoldDB" id="A0A6N0JJD8"/>
<evidence type="ECO:0000313" key="3">
    <source>
        <dbReference type="EMBL" id="QKQ47241.1"/>
    </source>
</evidence>
<dbReference type="GO" id="GO:0016787">
    <property type="term" value="F:hydrolase activity"/>
    <property type="evidence" value="ECO:0007669"/>
    <property type="project" value="UniProtKB-KW"/>
</dbReference>
<proteinExistence type="predicted"/>
<dbReference type="Proteomes" id="UP000509782">
    <property type="component" value="Chromosome"/>
</dbReference>
<keyword evidence="1 3" id="KW-0378">Hydrolase</keyword>
<feature type="domain" description="AB hydrolase-1" evidence="2">
    <location>
        <begin position="25"/>
        <end position="135"/>
    </location>
</feature>
<dbReference type="SUPFAM" id="SSF53474">
    <property type="entry name" value="alpha/beta-Hydrolases"/>
    <property type="match status" value="1"/>
</dbReference>
<reference evidence="3 4" key="1">
    <citation type="submission" date="2020-05" db="EMBL/GenBank/DDBJ databases">
        <title>FDA dAtabase for Regulatory Grade micrObial Sequences (FDA-ARGOS): Supporting development and validation of Infectious Disease Dx tests.</title>
        <authorList>
            <person name="Sproer C."/>
            <person name="Gronow S."/>
            <person name="Severitt S."/>
            <person name="Schroder I."/>
            <person name="Tallon L."/>
            <person name="Sadzewicz L."/>
            <person name="Zhao X."/>
            <person name="Vavikolanu K."/>
            <person name="Mehta A."/>
            <person name="Aluvathingal J."/>
            <person name="Nadendla S."/>
            <person name="Myers T."/>
            <person name="Yan Y."/>
            <person name="Sichtig H."/>
        </authorList>
    </citation>
    <scope>NUCLEOTIDE SEQUENCE [LARGE SCALE GENOMIC DNA]</scope>
    <source>
        <strain evidence="3 4">FDAARGOS_787</strain>
    </source>
</reference>
<dbReference type="Pfam" id="PF00561">
    <property type="entry name" value="Abhydrolase_1"/>
    <property type="match status" value="1"/>
</dbReference>
<gene>
    <name evidence="3" type="ORF">FOC81_11260</name>
</gene>